<evidence type="ECO:0000256" key="2">
    <source>
        <dbReference type="ARBA" id="ARBA00022692"/>
    </source>
</evidence>
<dbReference type="GO" id="GO:0006506">
    <property type="term" value="P:GPI anchor biosynthetic process"/>
    <property type="evidence" value="ECO:0007669"/>
    <property type="project" value="TreeGrafter"/>
</dbReference>
<keyword evidence="4 5" id="KW-0472">Membrane</keyword>
<proteinExistence type="predicted"/>
<evidence type="ECO:0000256" key="4">
    <source>
        <dbReference type="ARBA" id="ARBA00023136"/>
    </source>
</evidence>
<dbReference type="GO" id="GO:0016020">
    <property type="term" value="C:membrane"/>
    <property type="evidence" value="ECO:0007669"/>
    <property type="project" value="UniProtKB-SubCell"/>
</dbReference>
<feature type="domain" description="PIG-P" evidence="6">
    <location>
        <begin position="16"/>
        <end position="137"/>
    </location>
</feature>
<keyword evidence="2 5" id="KW-0812">Transmembrane</keyword>
<dbReference type="OrthoDB" id="690928at2759"/>
<accession>A0A0S4JL03</accession>
<dbReference type="Proteomes" id="UP000051952">
    <property type="component" value="Unassembled WGS sequence"/>
</dbReference>
<dbReference type="GO" id="GO:0005783">
    <property type="term" value="C:endoplasmic reticulum"/>
    <property type="evidence" value="ECO:0007669"/>
    <property type="project" value="TreeGrafter"/>
</dbReference>
<organism evidence="7 9">
    <name type="scientific">Bodo saltans</name>
    <name type="common">Flagellated protozoan</name>
    <dbReference type="NCBI Taxonomy" id="75058"/>
    <lineage>
        <taxon>Eukaryota</taxon>
        <taxon>Discoba</taxon>
        <taxon>Euglenozoa</taxon>
        <taxon>Kinetoplastea</taxon>
        <taxon>Metakinetoplastina</taxon>
        <taxon>Eubodonida</taxon>
        <taxon>Bodonidae</taxon>
        <taxon>Bodo</taxon>
    </lineage>
</organism>
<evidence type="ECO:0000256" key="3">
    <source>
        <dbReference type="ARBA" id="ARBA00022989"/>
    </source>
</evidence>
<sequence length="141" mass="15948">MLDAPPKPVAVKEHQTAINGFIFWVLTWFGLGMFILWSTFDEQTLHYWQFTYYPDKYWALACPAIFCMLFYYGMTTYYLSHLQNTKPLTDALCITDGDARINAKTGLGALTEGSKSTSSSVPAISDIPVGVTSRVLFQPWK</sequence>
<dbReference type="VEuPathDB" id="TriTrypDB:BSAL_29250"/>
<evidence type="ECO:0000313" key="8">
    <source>
        <dbReference type="EMBL" id="CUG90946.1"/>
    </source>
</evidence>
<protein>
    <submittedName>
        <fullName evidence="7">Membrane-associated protein, putative</fullName>
    </submittedName>
</protein>
<reference evidence="7" key="2">
    <citation type="submission" date="2015-09" db="EMBL/GenBank/DDBJ databases">
        <authorList>
            <person name="Jackson K.R."/>
            <person name="Lunt B.L."/>
            <person name="Fisher J.N.B."/>
            <person name="Gardner A.V."/>
            <person name="Bailey M.E."/>
            <person name="Deus L.M."/>
            <person name="Earl A.S."/>
            <person name="Gibby P.D."/>
            <person name="Hartmann K.A."/>
            <person name="Liu J.E."/>
            <person name="Manci A.M."/>
            <person name="Nielsen D.A."/>
            <person name="Solomon M.B."/>
            <person name="Breakwell D.P."/>
            <person name="Burnett S.H."/>
            <person name="Grose J.H."/>
        </authorList>
    </citation>
    <scope>NUCLEOTIDE SEQUENCE [LARGE SCALE GENOMIC DNA]</scope>
    <source>
        <strain evidence="7">Lake Konstanz</strain>
    </source>
</reference>
<evidence type="ECO:0000256" key="1">
    <source>
        <dbReference type="ARBA" id="ARBA00004141"/>
    </source>
</evidence>
<comment type="subcellular location">
    <subcellularLocation>
        <location evidence="1">Membrane</location>
        <topology evidence="1">Multi-pass membrane protein</topology>
    </subcellularLocation>
</comment>
<evidence type="ECO:0000313" key="9">
    <source>
        <dbReference type="Proteomes" id="UP000051952"/>
    </source>
</evidence>
<dbReference type="EMBL" id="CYKH01001877">
    <property type="protein sequence ID" value="CUG90946.1"/>
    <property type="molecule type" value="Genomic_DNA"/>
</dbReference>
<gene>
    <name evidence="7" type="ORF">BSAL_29250</name>
    <name evidence="8" type="ORF">BSAL_29420</name>
</gene>
<dbReference type="PANTHER" id="PTHR46346">
    <property type="entry name" value="PHOSPHATIDYLINOSITOL N-ACETYLGLUCOSAMINYLTRANSFERASE SUBUNIT P"/>
    <property type="match status" value="1"/>
</dbReference>
<dbReference type="VEuPathDB" id="TriTrypDB:BSAL_29420"/>
<dbReference type="Pfam" id="PF08510">
    <property type="entry name" value="PIG-P"/>
    <property type="match status" value="1"/>
</dbReference>
<keyword evidence="9" id="KW-1185">Reference proteome</keyword>
<dbReference type="OMA" id="LYFLWAF"/>
<reference evidence="9" key="1">
    <citation type="submission" date="2015-09" db="EMBL/GenBank/DDBJ databases">
        <authorList>
            <consortium name="Pathogen Informatics"/>
        </authorList>
    </citation>
    <scope>NUCLEOTIDE SEQUENCE [LARGE SCALE GENOMIC DNA]</scope>
    <source>
        <strain evidence="9">Lake Konstanz</strain>
    </source>
</reference>
<feature type="transmembrane region" description="Helical" evidence="5">
    <location>
        <begin position="21"/>
        <end position="37"/>
    </location>
</feature>
<feature type="transmembrane region" description="Helical" evidence="5">
    <location>
        <begin position="57"/>
        <end position="79"/>
    </location>
</feature>
<dbReference type="PANTHER" id="PTHR46346:SF1">
    <property type="entry name" value="PHOSPHATIDYLINOSITOL N-ACETYLGLUCOSAMINYLTRANSFERASE SUBUNIT P"/>
    <property type="match status" value="1"/>
</dbReference>
<evidence type="ECO:0000313" key="7">
    <source>
        <dbReference type="EMBL" id="CUG90913.1"/>
    </source>
</evidence>
<dbReference type="InterPro" id="IPR052263">
    <property type="entry name" value="GPI_Anchor_Biosynth"/>
</dbReference>
<evidence type="ECO:0000259" key="6">
    <source>
        <dbReference type="Pfam" id="PF08510"/>
    </source>
</evidence>
<dbReference type="EMBL" id="CYKH01001876">
    <property type="protein sequence ID" value="CUG90913.1"/>
    <property type="molecule type" value="Genomic_DNA"/>
</dbReference>
<name>A0A0S4JL03_BODSA</name>
<keyword evidence="3 5" id="KW-1133">Transmembrane helix</keyword>
<evidence type="ECO:0000256" key="5">
    <source>
        <dbReference type="SAM" id="Phobius"/>
    </source>
</evidence>
<dbReference type="AlphaFoldDB" id="A0A0S4JL03"/>
<dbReference type="InterPro" id="IPR013717">
    <property type="entry name" value="PIG-P"/>
</dbReference>